<evidence type="ECO:0000313" key="3">
    <source>
        <dbReference type="EMBL" id="QEL56461.1"/>
    </source>
</evidence>
<dbReference type="KEGG" id="chrm:FYK34_13265"/>
<reference evidence="3 4" key="1">
    <citation type="submission" date="2019-08" db="EMBL/GenBank/DDBJ databases">
        <title>Chromobacterium paludis, a novel bacterium isolated from a Maryland marsh pond.</title>
        <authorList>
            <person name="Blackburn M.B."/>
            <person name="Gundersen-Rindal D.E."/>
        </authorList>
    </citation>
    <scope>NUCLEOTIDE SEQUENCE [LARGE SCALE GENOMIC DNA]</scope>
    <source>
        <strain evidence="4">IIBBL 257-1</strain>
    </source>
</reference>
<name>A0A5C1DIB6_9NEIS</name>
<proteinExistence type="predicted"/>
<evidence type="ECO:0000256" key="2">
    <source>
        <dbReference type="SAM" id="Phobius"/>
    </source>
</evidence>
<gene>
    <name evidence="3" type="ORF">FYK34_13265</name>
</gene>
<sequence>MLSKINIKSIIISHVKTLRNSTSPDVCWSDFIVFYIIPFVFALGLSIKFDITESFVNGVVTAASIFAGLLLNLLVLVYTVLSRQRPTPPDQNSKNRREIFEKILTETFSNISYSILISVVLVATCLLFYIKGGYFPTGNRLLILFLIFQLIITLLMILKRIHSLFENELTEERDKNKTTSQSEEEDSPRNPLN</sequence>
<feature type="transmembrane region" description="Helical" evidence="2">
    <location>
        <begin position="26"/>
        <end position="47"/>
    </location>
</feature>
<feature type="transmembrane region" description="Helical" evidence="2">
    <location>
        <begin position="103"/>
        <end position="129"/>
    </location>
</feature>
<evidence type="ECO:0000313" key="4">
    <source>
        <dbReference type="Proteomes" id="UP000322079"/>
    </source>
</evidence>
<organism evidence="3 4">
    <name type="scientific">Chromobacterium paludis</name>
    <dbReference type="NCBI Taxonomy" id="2605945"/>
    <lineage>
        <taxon>Bacteria</taxon>
        <taxon>Pseudomonadati</taxon>
        <taxon>Pseudomonadota</taxon>
        <taxon>Betaproteobacteria</taxon>
        <taxon>Neisseriales</taxon>
        <taxon>Chromobacteriaceae</taxon>
        <taxon>Chromobacterium</taxon>
    </lineage>
</organism>
<accession>A0A5C1DIB6</accession>
<feature type="region of interest" description="Disordered" evidence="1">
    <location>
        <begin position="172"/>
        <end position="193"/>
    </location>
</feature>
<dbReference type="EMBL" id="CP043473">
    <property type="protein sequence ID" value="QEL56461.1"/>
    <property type="molecule type" value="Genomic_DNA"/>
</dbReference>
<protein>
    <submittedName>
        <fullName evidence="3">Uncharacterized protein</fullName>
    </submittedName>
</protein>
<dbReference type="RefSeq" id="WP_149297176.1">
    <property type="nucleotide sequence ID" value="NZ_CP043473.1"/>
</dbReference>
<keyword evidence="2" id="KW-0812">Transmembrane</keyword>
<keyword evidence="2" id="KW-0472">Membrane</keyword>
<keyword evidence="2" id="KW-1133">Transmembrane helix</keyword>
<dbReference type="AlphaFoldDB" id="A0A5C1DIB6"/>
<keyword evidence="4" id="KW-1185">Reference proteome</keyword>
<dbReference type="Proteomes" id="UP000322079">
    <property type="component" value="Chromosome"/>
</dbReference>
<feature type="transmembrane region" description="Helical" evidence="2">
    <location>
        <begin position="59"/>
        <end position="82"/>
    </location>
</feature>
<feature type="transmembrane region" description="Helical" evidence="2">
    <location>
        <begin position="141"/>
        <end position="158"/>
    </location>
</feature>
<evidence type="ECO:0000256" key="1">
    <source>
        <dbReference type="SAM" id="MobiDB-lite"/>
    </source>
</evidence>